<dbReference type="PANTHER" id="PTHR33478:SF1">
    <property type="entry name" value="EXTRACELLULAR METALLOPROTEINASE MEP"/>
    <property type="match status" value="1"/>
</dbReference>
<sequence>MTSYTQGLSKSFGPQPLYSEYISSPNVLSTVASLSSSPEEIAIAFAKSEITNGDFVVKSSYKTDLTGVTHVHLRQRVHGLEVANARININVDRNGKILSYGDSFNKGKYRIQKQNHGILWRVQDGLNLISNTVSQVFFRSPITSKQNEDDYSIAQKGEPVISPTDAVLSLLAFVQHSLPEPGIVAQLSPASIQPTVRSSFRPSGEADTVYSFDNVPYSQSPVEARQAYMQLSNGDLVLVWDIQMELRDNWYNAHINAHDGTVIGLVDWVADAAYYNVIPFGYNDPSESLQELLKDPFDTFASPAGWHTQGLPNSNNNPTFNVTIGNNAYTHTNPDGEDEWKNNYRPHGKVQENGDIVFDYVAQFDKQEPDQYEDAAVTNLFYLCNKIHDLYYRYGFDEKAGNFQQDNFGRGRGSDGNVGAGDAVVANAQDGSGRNNANFATPPDGRHGKMRMYVWDETKPMRDGDFESGIVIHEYTHGLSTRLTGGPDDSNCLGWGEAGGMGEGWGDFVATIVRMNENHTRDSIFEMGSWANGGQGIRKYKYSTDMTVNPSTYHIMDRFDYWGVHAKGEVWAVMLYEVYWNLVDKHGFTPDLFPPAPADGGLTMTDDDLERVRKHIVSNGNTLALQLVIDGMKHQKCNPGFLDARDAILDADQALTGGENYCLIYKAFAKRGLGVDAKLKREGFFERRIESYDVPDNCRD</sequence>
<feature type="domain" description="FTP" evidence="14">
    <location>
        <begin position="54"/>
        <end position="104"/>
    </location>
</feature>
<keyword evidence="4 13" id="KW-0645">Protease</keyword>
<evidence type="ECO:0000256" key="1">
    <source>
        <dbReference type="ARBA" id="ARBA00004613"/>
    </source>
</evidence>
<reference evidence="15" key="1">
    <citation type="submission" date="2020-01" db="EMBL/GenBank/DDBJ databases">
        <title>Genome Sequencing of Three Apophysomyces-Like Fungal Strains Confirms a Novel Fungal Genus in the Mucoromycota with divergent Burkholderia-like Endosymbiotic Bacteria.</title>
        <authorList>
            <person name="Stajich J.E."/>
            <person name="Macias A.M."/>
            <person name="Carter-House D."/>
            <person name="Lovett B."/>
            <person name="Kasson L.R."/>
            <person name="Berry K."/>
            <person name="Grigoriev I."/>
            <person name="Chang Y."/>
            <person name="Spatafora J."/>
            <person name="Kasson M.T."/>
        </authorList>
    </citation>
    <scope>NUCLEOTIDE SEQUENCE</scope>
    <source>
        <strain evidence="15">NRRL A-21654</strain>
    </source>
</reference>
<evidence type="ECO:0000313" key="15">
    <source>
        <dbReference type="EMBL" id="KAF7727435.1"/>
    </source>
</evidence>
<evidence type="ECO:0000256" key="10">
    <source>
        <dbReference type="ARBA" id="ARBA00023145"/>
    </source>
</evidence>
<keyword evidence="16" id="KW-1185">Reference proteome</keyword>
<dbReference type="CDD" id="cd09596">
    <property type="entry name" value="M36"/>
    <property type="match status" value="1"/>
</dbReference>
<dbReference type="OrthoDB" id="3227768at2759"/>
<dbReference type="GO" id="GO:0004222">
    <property type="term" value="F:metalloendopeptidase activity"/>
    <property type="evidence" value="ECO:0007669"/>
    <property type="project" value="InterPro"/>
</dbReference>
<dbReference type="InterPro" id="IPR050371">
    <property type="entry name" value="Fungal_virulence_M36"/>
</dbReference>
<evidence type="ECO:0000256" key="12">
    <source>
        <dbReference type="PIRSR" id="PIRSR601842-2"/>
    </source>
</evidence>
<keyword evidence="9 13" id="KW-0482">Metalloprotease</keyword>
<comment type="caution">
    <text evidence="15">The sequence shown here is derived from an EMBL/GenBank/DDBJ whole genome shotgun (WGS) entry which is preliminary data.</text>
</comment>
<comment type="subcellular location">
    <subcellularLocation>
        <location evidence="1 13">Secreted</location>
    </subcellularLocation>
</comment>
<keyword evidence="3 13" id="KW-0964">Secreted</keyword>
<keyword evidence="5 12" id="KW-0479">Metal-binding</keyword>
<proteinExistence type="inferred from homology"/>
<dbReference type="Pfam" id="PF02128">
    <property type="entry name" value="Peptidase_M36"/>
    <property type="match status" value="1"/>
</dbReference>
<dbReference type="EMBL" id="JABAYA010000056">
    <property type="protein sequence ID" value="KAF7727435.1"/>
    <property type="molecule type" value="Genomic_DNA"/>
</dbReference>
<comment type="cofactor">
    <cofactor evidence="12">
        <name>Zn(2+)</name>
        <dbReference type="ChEBI" id="CHEBI:29105"/>
    </cofactor>
    <text evidence="12">Binds 1 zinc ion per subunit.</text>
</comment>
<dbReference type="InterPro" id="IPR001842">
    <property type="entry name" value="Peptidase_M36"/>
</dbReference>
<evidence type="ECO:0000256" key="5">
    <source>
        <dbReference type="ARBA" id="ARBA00022723"/>
    </source>
</evidence>
<keyword evidence="6" id="KW-0732">Signal</keyword>
<dbReference type="GO" id="GO:0005615">
    <property type="term" value="C:extracellular space"/>
    <property type="evidence" value="ECO:0007669"/>
    <property type="project" value="InterPro"/>
</dbReference>
<evidence type="ECO:0000256" key="13">
    <source>
        <dbReference type="RuleBase" id="RU364017"/>
    </source>
</evidence>
<dbReference type="Gene3D" id="1.10.390.10">
    <property type="entry name" value="Neutral Protease Domain 2"/>
    <property type="match status" value="1"/>
</dbReference>
<keyword evidence="10 13" id="KW-0865">Zymogen</keyword>
<feature type="active site" evidence="11">
    <location>
        <position position="474"/>
    </location>
</feature>
<dbReference type="InterPro" id="IPR011096">
    <property type="entry name" value="FTP_domain"/>
</dbReference>
<evidence type="ECO:0000256" key="2">
    <source>
        <dbReference type="ARBA" id="ARBA00006006"/>
    </source>
</evidence>
<dbReference type="AlphaFoldDB" id="A0A8H7BPK5"/>
<feature type="binding site" evidence="12">
    <location>
        <position position="271"/>
    </location>
    <ligand>
        <name>Zn(2+)</name>
        <dbReference type="ChEBI" id="CHEBI:29105"/>
        <note>catalytic</note>
    </ligand>
</feature>
<evidence type="ECO:0000256" key="9">
    <source>
        <dbReference type="ARBA" id="ARBA00023049"/>
    </source>
</evidence>
<keyword evidence="7 13" id="KW-0378">Hydrolase</keyword>
<keyword evidence="8 12" id="KW-0862">Zinc</keyword>
<protein>
    <recommendedName>
        <fullName evidence="13">Extracellular metalloproteinase</fullName>
        <ecNumber evidence="13">3.4.24.-</ecNumber>
    </recommendedName>
    <alternativeName>
        <fullName evidence="13">Fungalysin</fullName>
    </alternativeName>
</protein>
<dbReference type="EC" id="3.4.24.-" evidence="13"/>
<gene>
    <name evidence="15" type="primary">MEP5</name>
    <name evidence="15" type="ORF">EC973_007504</name>
</gene>
<dbReference type="Gene3D" id="3.10.170.10">
    <property type="match status" value="1"/>
</dbReference>
<dbReference type="InterPro" id="IPR027268">
    <property type="entry name" value="Peptidase_M4/M1_CTD_sf"/>
</dbReference>
<dbReference type="GO" id="GO:0008270">
    <property type="term" value="F:zinc ion binding"/>
    <property type="evidence" value="ECO:0007669"/>
    <property type="project" value="InterPro"/>
</dbReference>
<evidence type="ECO:0000256" key="8">
    <source>
        <dbReference type="ARBA" id="ARBA00022833"/>
    </source>
</evidence>
<feature type="binding site" evidence="12">
    <location>
        <position position="477"/>
    </location>
    <ligand>
        <name>Zn(2+)</name>
        <dbReference type="ChEBI" id="CHEBI:29105"/>
        <note>catalytic</note>
    </ligand>
</feature>
<feature type="binding site" evidence="12">
    <location>
        <position position="473"/>
    </location>
    <ligand>
        <name>Zn(2+)</name>
        <dbReference type="ChEBI" id="CHEBI:29105"/>
        <note>catalytic</note>
    </ligand>
</feature>
<dbReference type="SUPFAM" id="SSF55486">
    <property type="entry name" value="Metalloproteases ('zincins'), catalytic domain"/>
    <property type="match status" value="1"/>
</dbReference>
<evidence type="ECO:0000256" key="11">
    <source>
        <dbReference type="PIRSR" id="PIRSR601842-1"/>
    </source>
</evidence>
<name>A0A8H7BPK5_9FUNG</name>
<feature type="binding site" evidence="12">
    <location>
        <position position="503"/>
    </location>
    <ligand>
        <name>Zn(2+)</name>
        <dbReference type="ChEBI" id="CHEBI:29105"/>
        <note>catalytic</note>
    </ligand>
</feature>
<dbReference type="PANTHER" id="PTHR33478">
    <property type="entry name" value="EXTRACELLULAR METALLOPROTEINASE MEP"/>
    <property type="match status" value="1"/>
</dbReference>
<comment type="similarity">
    <text evidence="2 13">Belongs to the peptidase M36 family.</text>
</comment>
<dbReference type="GO" id="GO:0006508">
    <property type="term" value="P:proteolysis"/>
    <property type="evidence" value="ECO:0007669"/>
    <property type="project" value="UniProtKB-KW"/>
</dbReference>
<evidence type="ECO:0000313" key="16">
    <source>
        <dbReference type="Proteomes" id="UP000605846"/>
    </source>
</evidence>
<evidence type="ECO:0000256" key="6">
    <source>
        <dbReference type="ARBA" id="ARBA00022729"/>
    </source>
</evidence>
<organism evidence="15 16">
    <name type="scientific">Apophysomyces ossiformis</name>
    <dbReference type="NCBI Taxonomy" id="679940"/>
    <lineage>
        <taxon>Eukaryota</taxon>
        <taxon>Fungi</taxon>
        <taxon>Fungi incertae sedis</taxon>
        <taxon>Mucoromycota</taxon>
        <taxon>Mucoromycotina</taxon>
        <taxon>Mucoromycetes</taxon>
        <taxon>Mucorales</taxon>
        <taxon>Mucorineae</taxon>
        <taxon>Mucoraceae</taxon>
        <taxon>Apophysomyces</taxon>
    </lineage>
</organism>
<dbReference type="Pfam" id="PF07504">
    <property type="entry name" value="FTP"/>
    <property type="match status" value="1"/>
</dbReference>
<evidence type="ECO:0000256" key="3">
    <source>
        <dbReference type="ARBA" id="ARBA00022525"/>
    </source>
</evidence>
<accession>A0A8H7BPK5</accession>
<evidence type="ECO:0000256" key="4">
    <source>
        <dbReference type="ARBA" id="ARBA00022670"/>
    </source>
</evidence>
<evidence type="ECO:0000256" key="7">
    <source>
        <dbReference type="ARBA" id="ARBA00022801"/>
    </source>
</evidence>
<dbReference type="Proteomes" id="UP000605846">
    <property type="component" value="Unassembled WGS sequence"/>
</dbReference>
<evidence type="ECO:0000259" key="14">
    <source>
        <dbReference type="Pfam" id="PF07504"/>
    </source>
</evidence>